<evidence type="ECO:0000313" key="2">
    <source>
        <dbReference type="Proteomes" id="UP001189429"/>
    </source>
</evidence>
<comment type="caution">
    <text evidence="1">The sequence shown here is derived from an EMBL/GenBank/DDBJ whole genome shotgun (WGS) entry which is preliminary data.</text>
</comment>
<dbReference type="EMBL" id="CAUYUJ010014509">
    <property type="protein sequence ID" value="CAK0842161.1"/>
    <property type="molecule type" value="Genomic_DNA"/>
</dbReference>
<reference evidence="1" key="1">
    <citation type="submission" date="2023-10" db="EMBL/GenBank/DDBJ databases">
        <authorList>
            <person name="Chen Y."/>
            <person name="Shah S."/>
            <person name="Dougan E. K."/>
            <person name="Thang M."/>
            <person name="Chan C."/>
        </authorList>
    </citation>
    <scope>NUCLEOTIDE SEQUENCE [LARGE SCALE GENOMIC DNA]</scope>
</reference>
<organism evidence="1 2">
    <name type="scientific">Prorocentrum cordatum</name>
    <dbReference type="NCBI Taxonomy" id="2364126"/>
    <lineage>
        <taxon>Eukaryota</taxon>
        <taxon>Sar</taxon>
        <taxon>Alveolata</taxon>
        <taxon>Dinophyceae</taxon>
        <taxon>Prorocentrales</taxon>
        <taxon>Prorocentraceae</taxon>
        <taxon>Prorocentrum</taxon>
    </lineage>
</organism>
<gene>
    <name evidence="1" type="ORF">PCOR1329_LOCUS37162</name>
</gene>
<feature type="non-terminal residue" evidence="1">
    <location>
        <position position="137"/>
    </location>
</feature>
<accession>A0ABN9TAB5</accession>
<feature type="non-terminal residue" evidence="1">
    <location>
        <position position="1"/>
    </location>
</feature>
<evidence type="ECO:0008006" key="3">
    <source>
        <dbReference type="Google" id="ProtNLM"/>
    </source>
</evidence>
<sequence length="137" mass="15608">PAVARIERQGGRPSLAKTAPLLPWAMVLSGKGRRRRELRESLAAQRDAILDRRQAPILVGFDFDCTLTVRHFYKAFAWGYAQGAESMHPHCQAFFDYCRENDIVPRMKGQPDGHEDLMVQAVEDFCRQTGEEAFREA</sequence>
<dbReference type="Proteomes" id="UP001189429">
    <property type="component" value="Unassembled WGS sequence"/>
</dbReference>
<evidence type="ECO:0000313" key="1">
    <source>
        <dbReference type="EMBL" id="CAK0842161.1"/>
    </source>
</evidence>
<proteinExistence type="predicted"/>
<name>A0ABN9TAB5_9DINO</name>
<keyword evidence="2" id="KW-1185">Reference proteome</keyword>
<protein>
    <recommendedName>
        <fullName evidence="3">5'-nucleotidase</fullName>
    </recommendedName>
</protein>